<protein>
    <submittedName>
        <fullName evidence="1">Uncharacterized protein</fullName>
    </submittedName>
</protein>
<accession>A0A1X7AME3</accession>
<dbReference type="EMBL" id="FWPT01000005">
    <property type="protein sequence ID" value="SMA47226.1"/>
    <property type="molecule type" value="Genomic_DNA"/>
</dbReference>
<reference evidence="1 2" key="1">
    <citation type="submission" date="2017-03" db="EMBL/GenBank/DDBJ databases">
        <authorList>
            <person name="Afonso C.L."/>
            <person name="Miller P.J."/>
            <person name="Scott M.A."/>
            <person name="Spackman E."/>
            <person name="Goraichik I."/>
            <person name="Dimitrov K.M."/>
            <person name="Suarez D.L."/>
            <person name="Swayne D.E."/>
        </authorList>
    </citation>
    <scope>NUCLEOTIDE SEQUENCE [LARGE SCALE GENOMIC DNA]</scope>
    <source>
        <strain evidence="1">SB41UT1</strain>
    </source>
</reference>
<keyword evidence="2" id="KW-1185">Reference proteome</keyword>
<organism evidence="1 2">
    <name type="scientific">Parendozoicomonas haliclonae</name>
    <dbReference type="NCBI Taxonomy" id="1960125"/>
    <lineage>
        <taxon>Bacteria</taxon>
        <taxon>Pseudomonadati</taxon>
        <taxon>Pseudomonadota</taxon>
        <taxon>Gammaproteobacteria</taxon>
        <taxon>Oceanospirillales</taxon>
        <taxon>Endozoicomonadaceae</taxon>
        <taxon>Parendozoicomonas</taxon>
    </lineage>
</organism>
<dbReference type="Proteomes" id="UP000196573">
    <property type="component" value="Unassembled WGS sequence"/>
</dbReference>
<proteinExistence type="predicted"/>
<name>A0A1X7AME3_9GAMM</name>
<gene>
    <name evidence="1" type="ORF">EHSB41UT_02347</name>
</gene>
<dbReference type="AlphaFoldDB" id="A0A1X7AME3"/>
<evidence type="ECO:0000313" key="2">
    <source>
        <dbReference type="Proteomes" id="UP000196573"/>
    </source>
</evidence>
<evidence type="ECO:0000313" key="1">
    <source>
        <dbReference type="EMBL" id="SMA47226.1"/>
    </source>
</evidence>
<sequence>MSYPAAGPGYRPGYCLLMLGLALAVLFGASGISQARDTDRETLVYKESETSTLGFRADLEVAGEQFTGQLVMVKESYLNGRTLTYSSHFESSLPDGIVIPEQERVTHSNDYVMSQVSGGSERDSESVRIHEYGTFETLASLAGMLAEGNDMPSSAEGKAFLSHALLMPEPAAISQYEVSAFENNKQVQFLMSNGLSIQYVLDERHNLNTLAVRNEELNLLYTVTSSEG</sequence>